<accession>A0A382YR54</accession>
<evidence type="ECO:0008006" key="2">
    <source>
        <dbReference type="Google" id="ProtNLM"/>
    </source>
</evidence>
<dbReference type="Gene3D" id="2.60.40.60">
    <property type="entry name" value="Cadherins"/>
    <property type="match status" value="1"/>
</dbReference>
<dbReference type="Pfam" id="PF17963">
    <property type="entry name" value="Big_9"/>
    <property type="match status" value="1"/>
</dbReference>
<gene>
    <name evidence="1" type="ORF">METZ01_LOCUS438631</name>
</gene>
<protein>
    <recommendedName>
        <fullName evidence="2">Cadherin-like domain-containing protein</fullName>
    </recommendedName>
</protein>
<dbReference type="SUPFAM" id="SSF49313">
    <property type="entry name" value="Cadherin-like"/>
    <property type="match status" value="1"/>
</dbReference>
<proteinExistence type="predicted"/>
<dbReference type="CDD" id="cd11304">
    <property type="entry name" value="Cadherin_repeat"/>
    <property type="match status" value="1"/>
</dbReference>
<dbReference type="GO" id="GO:0005509">
    <property type="term" value="F:calcium ion binding"/>
    <property type="evidence" value="ECO:0007669"/>
    <property type="project" value="InterPro"/>
</dbReference>
<feature type="non-terminal residue" evidence="1">
    <location>
        <position position="232"/>
    </location>
</feature>
<dbReference type="AlphaFoldDB" id="A0A382YR54"/>
<dbReference type="GO" id="GO:0016020">
    <property type="term" value="C:membrane"/>
    <property type="evidence" value="ECO:0007669"/>
    <property type="project" value="InterPro"/>
</dbReference>
<reference evidence="1" key="1">
    <citation type="submission" date="2018-05" db="EMBL/GenBank/DDBJ databases">
        <authorList>
            <person name="Lanie J.A."/>
            <person name="Ng W.-L."/>
            <person name="Kazmierczak K.M."/>
            <person name="Andrzejewski T.M."/>
            <person name="Davidsen T.M."/>
            <person name="Wayne K.J."/>
            <person name="Tettelin H."/>
            <person name="Glass J.I."/>
            <person name="Rusch D."/>
            <person name="Podicherti R."/>
            <person name="Tsui H.-C.T."/>
            <person name="Winkler M.E."/>
        </authorList>
    </citation>
    <scope>NUCLEOTIDE SEQUENCE</scope>
</reference>
<dbReference type="EMBL" id="UINC01177900">
    <property type="protein sequence ID" value="SVD85777.1"/>
    <property type="molecule type" value="Genomic_DNA"/>
</dbReference>
<organism evidence="1">
    <name type="scientific">marine metagenome</name>
    <dbReference type="NCBI Taxonomy" id="408172"/>
    <lineage>
        <taxon>unclassified sequences</taxon>
        <taxon>metagenomes</taxon>
        <taxon>ecological metagenomes</taxon>
    </lineage>
</organism>
<dbReference type="InterPro" id="IPR015919">
    <property type="entry name" value="Cadherin-like_sf"/>
</dbReference>
<sequence length="232" mass="23959">MEKYKLETINDAFKNQYLFQKKLKKDQKKSDKQLLNSILLPSLASITLASCTSSGSSNQLPVAAASATITMDEDSASNALGITAPTDADTSDILTITVNSVPAGGVIYTAAGDAVSSGQTLTIDQLTGLVFTPNADASSDLADIGSFSYTVDDGKGGTASSTVSMTVNATQDPPTIDSSNAATIEENVTSVMTIDGNDIDADTLAYSISGGADQSLFQIDASTGELSFINKQ</sequence>
<evidence type="ECO:0000313" key="1">
    <source>
        <dbReference type="EMBL" id="SVD85777.1"/>
    </source>
</evidence>
<name>A0A382YR54_9ZZZZ</name>